<feature type="region of interest" description="Disordered" evidence="1">
    <location>
        <begin position="16"/>
        <end position="56"/>
    </location>
</feature>
<accession>A0A8F4KIT5</accession>
<name>A0A8F4KIT5_9BURK</name>
<gene>
    <name evidence="2" type="ORF">BJG93_36980</name>
</gene>
<keyword evidence="3" id="KW-1185">Reference proteome</keyword>
<sequence>MNNLAGGVFSLTVNRERQEPVTWREAPRSLPTNDAKTARGNVQDHALDGVPSNALL</sequence>
<dbReference type="Proteomes" id="UP000179860">
    <property type="component" value="Plasmid pl2WSM5005"/>
</dbReference>
<organism evidence="2 3">
    <name type="scientific">Paraburkholderia sprentiae WSM5005</name>
    <dbReference type="NCBI Taxonomy" id="754502"/>
    <lineage>
        <taxon>Bacteria</taxon>
        <taxon>Pseudomonadati</taxon>
        <taxon>Pseudomonadota</taxon>
        <taxon>Betaproteobacteria</taxon>
        <taxon>Burkholderiales</taxon>
        <taxon>Burkholderiaceae</taxon>
        <taxon>Paraburkholderia</taxon>
    </lineage>
</organism>
<evidence type="ECO:0000313" key="3">
    <source>
        <dbReference type="Proteomes" id="UP000179860"/>
    </source>
</evidence>
<evidence type="ECO:0000313" key="2">
    <source>
        <dbReference type="EMBL" id="QXE07460.1"/>
    </source>
</evidence>
<dbReference type="EMBL" id="CP017565">
    <property type="protein sequence ID" value="QXE07460.1"/>
    <property type="molecule type" value="Genomic_DNA"/>
</dbReference>
<keyword evidence="2" id="KW-0614">Plasmid</keyword>
<protein>
    <submittedName>
        <fullName evidence="2">Uncharacterized protein</fullName>
    </submittedName>
</protein>
<dbReference type="KEGG" id="pspw:BJG93_36980"/>
<evidence type="ECO:0000256" key="1">
    <source>
        <dbReference type="SAM" id="MobiDB-lite"/>
    </source>
</evidence>
<reference evidence="2" key="1">
    <citation type="submission" date="2016-09" db="EMBL/GenBank/DDBJ databases">
        <title>The Complete Genome of Burkholderia sprentiae wsm5005.</title>
        <authorList>
            <person name="De Meyer S."/>
            <person name="Wang P."/>
            <person name="Terpolilli J."/>
        </authorList>
    </citation>
    <scope>NUCLEOTIDE SEQUENCE [LARGE SCALE GENOMIC DNA]</scope>
    <source>
        <strain evidence="2">WSM5005</strain>
    </source>
</reference>
<proteinExistence type="predicted"/>
<geneLocation type="plasmid" evidence="2 3">
    <name>pl2WSM5005</name>
</geneLocation>
<dbReference type="AlphaFoldDB" id="A0A8F4KIT5"/>
<dbReference type="RefSeq" id="WP_174566145.1">
    <property type="nucleotide sequence ID" value="NZ_CP017565.2"/>
</dbReference>